<dbReference type="EMBL" id="CM056794">
    <property type="protein sequence ID" value="KAJ8717434.1"/>
    <property type="molecule type" value="Genomic_DNA"/>
</dbReference>
<proteinExistence type="predicted"/>
<evidence type="ECO:0000313" key="2">
    <source>
        <dbReference type="Proteomes" id="UP001231649"/>
    </source>
</evidence>
<keyword evidence="2" id="KW-1185">Reference proteome</keyword>
<protein>
    <submittedName>
        <fullName evidence="1">Uncharacterized protein</fullName>
    </submittedName>
</protein>
<reference evidence="1" key="1">
    <citation type="submission" date="2023-03" db="EMBL/GenBank/DDBJ databases">
        <title>Chromosome-level genomes of two armyworms, Mythimna separata and Mythimna loreyi, provide insights into the biosynthesis and reception of sex pheromones.</title>
        <authorList>
            <person name="Zhao H."/>
        </authorList>
    </citation>
    <scope>NUCLEOTIDE SEQUENCE</scope>
    <source>
        <strain evidence="1">BeijingLab</strain>
    </source>
</reference>
<name>A0ACC2QHS6_9NEOP</name>
<comment type="caution">
    <text evidence="1">The sequence shown here is derived from an EMBL/GenBank/DDBJ whole genome shotgun (WGS) entry which is preliminary data.</text>
</comment>
<gene>
    <name evidence="1" type="ORF">PYW08_005833</name>
</gene>
<sequence length="285" mass="32030">MAVDRIIWKIILDFFVLACVSFPLLALMLWVKPYERGYFANDTSILLPYKEETISVGAVAGAGFAFMAATILTVEFTRDRQGKGVGEKFLSGSVLPGWVWESYQTIGVFTFGAACQQLTSDLAKYVVGRLRPHFIAVCRPYPIANSPLNSLGYIQDYICADNDGDRIKEARLSFPSSHASFSMYCAIFFIFYIQVKGKWRGSKLLRHGIQYAVLLTAWFVGLTRVQDHMHHWSDVTVGFLIGAIYACLVFVYVLKPKKYSALPMTWEEPQVPTNAPVLPRAVLAR</sequence>
<dbReference type="Proteomes" id="UP001231649">
    <property type="component" value="Chromosome 18"/>
</dbReference>
<evidence type="ECO:0000313" key="1">
    <source>
        <dbReference type="EMBL" id="KAJ8717434.1"/>
    </source>
</evidence>
<accession>A0ACC2QHS6</accession>
<organism evidence="1 2">
    <name type="scientific">Mythimna loreyi</name>
    <dbReference type="NCBI Taxonomy" id="667449"/>
    <lineage>
        <taxon>Eukaryota</taxon>
        <taxon>Metazoa</taxon>
        <taxon>Ecdysozoa</taxon>
        <taxon>Arthropoda</taxon>
        <taxon>Hexapoda</taxon>
        <taxon>Insecta</taxon>
        <taxon>Pterygota</taxon>
        <taxon>Neoptera</taxon>
        <taxon>Endopterygota</taxon>
        <taxon>Lepidoptera</taxon>
        <taxon>Glossata</taxon>
        <taxon>Ditrysia</taxon>
        <taxon>Noctuoidea</taxon>
        <taxon>Noctuidae</taxon>
        <taxon>Noctuinae</taxon>
        <taxon>Hadenini</taxon>
        <taxon>Mythimna</taxon>
    </lineage>
</organism>